<protein>
    <recommendedName>
        <fullName evidence="3">Bacteriophage HK97-gp10 tail-component</fullName>
    </recommendedName>
</protein>
<evidence type="ECO:0000313" key="2">
    <source>
        <dbReference type="Proteomes" id="UP001596220"/>
    </source>
</evidence>
<keyword evidence="2" id="KW-1185">Reference proteome</keyword>
<organism evidence="1 2">
    <name type="scientific">Saccharothrix lopnurensis</name>
    <dbReference type="NCBI Taxonomy" id="1670621"/>
    <lineage>
        <taxon>Bacteria</taxon>
        <taxon>Bacillati</taxon>
        <taxon>Actinomycetota</taxon>
        <taxon>Actinomycetes</taxon>
        <taxon>Pseudonocardiales</taxon>
        <taxon>Pseudonocardiaceae</taxon>
        <taxon>Saccharothrix</taxon>
    </lineage>
</organism>
<evidence type="ECO:0000313" key="1">
    <source>
        <dbReference type="EMBL" id="MFC6094733.1"/>
    </source>
</evidence>
<accession>A0ABW1PGT8</accession>
<name>A0ABW1PGT8_9PSEU</name>
<dbReference type="RefSeq" id="WP_380643270.1">
    <property type="nucleotide sequence ID" value="NZ_JBHSQO010000072.1"/>
</dbReference>
<evidence type="ECO:0008006" key="3">
    <source>
        <dbReference type="Google" id="ProtNLM"/>
    </source>
</evidence>
<proteinExistence type="predicted"/>
<reference evidence="2" key="1">
    <citation type="journal article" date="2019" name="Int. J. Syst. Evol. Microbiol.">
        <title>The Global Catalogue of Microorganisms (GCM) 10K type strain sequencing project: providing services to taxonomists for standard genome sequencing and annotation.</title>
        <authorList>
            <consortium name="The Broad Institute Genomics Platform"/>
            <consortium name="The Broad Institute Genome Sequencing Center for Infectious Disease"/>
            <person name="Wu L."/>
            <person name="Ma J."/>
        </authorList>
    </citation>
    <scope>NUCLEOTIDE SEQUENCE [LARGE SCALE GENOMIC DNA]</scope>
    <source>
        <strain evidence="2">CGMCC 4.7246</strain>
    </source>
</reference>
<comment type="caution">
    <text evidence="1">The sequence shown here is derived from an EMBL/GenBank/DDBJ whole genome shotgun (WGS) entry which is preliminary data.</text>
</comment>
<dbReference type="Proteomes" id="UP001596220">
    <property type="component" value="Unassembled WGS sequence"/>
</dbReference>
<gene>
    <name evidence="1" type="ORF">ACFP3R_36190</name>
</gene>
<sequence>MVAVALSLDEQNMRRLGRALRSVEDGKQLRADLTRAARDVLNPTRNAARQAIRAVPSSGHAGPKISRGIANKVMVQIRLGGQYPGATLRAKKTPNVRKFRNAPKRFNARKGFTHPAINNRKIKIHQKGGPGWFDDTTRRDHAKYRRAMRRVLDAHDKRIRDRL</sequence>
<dbReference type="EMBL" id="JBHSQO010000072">
    <property type="protein sequence ID" value="MFC6094733.1"/>
    <property type="molecule type" value="Genomic_DNA"/>
</dbReference>